<dbReference type="InterPro" id="IPR050833">
    <property type="entry name" value="Poly_Biosynth_Transport"/>
</dbReference>
<evidence type="ECO:0000256" key="1">
    <source>
        <dbReference type="ARBA" id="ARBA00004651"/>
    </source>
</evidence>
<proteinExistence type="inferred from homology"/>
<name>A0A396F032_PHOVU</name>
<evidence type="ECO:0000313" key="7">
    <source>
        <dbReference type="EMBL" id="RGR34926.1"/>
    </source>
</evidence>
<dbReference type="GO" id="GO:0005886">
    <property type="term" value="C:plasma membrane"/>
    <property type="evidence" value="ECO:0007669"/>
    <property type="project" value="UniProtKB-SubCell"/>
</dbReference>
<evidence type="ECO:0000256" key="3">
    <source>
        <dbReference type="ARBA" id="ARBA00022475"/>
    </source>
</evidence>
<organism evidence="7 8">
    <name type="scientific">Phocaeicola vulgatus</name>
    <name type="common">Bacteroides vulgatus</name>
    <dbReference type="NCBI Taxonomy" id="821"/>
    <lineage>
        <taxon>Bacteria</taxon>
        <taxon>Pseudomonadati</taxon>
        <taxon>Bacteroidota</taxon>
        <taxon>Bacteroidia</taxon>
        <taxon>Bacteroidales</taxon>
        <taxon>Bacteroidaceae</taxon>
        <taxon>Phocaeicola</taxon>
    </lineage>
</organism>
<keyword evidence="4" id="KW-0812">Transmembrane</keyword>
<evidence type="ECO:0000256" key="2">
    <source>
        <dbReference type="ARBA" id="ARBA00007430"/>
    </source>
</evidence>
<dbReference type="CDD" id="cd13127">
    <property type="entry name" value="MATE_tuaB_like"/>
    <property type="match status" value="1"/>
</dbReference>
<dbReference type="PANTHER" id="PTHR30250">
    <property type="entry name" value="PST FAMILY PREDICTED COLANIC ACID TRANSPORTER"/>
    <property type="match status" value="1"/>
</dbReference>
<keyword evidence="3" id="KW-1003">Cell membrane</keyword>
<gene>
    <name evidence="7" type="ORF">DWY53_17725</name>
</gene>
<comment type="subcellular location">
    <subcellularLocation>
        <location evidence="1">Cell membrane</location>
        <topology evidence="1">Multi-pass membrane protein</topology>
    </subcellularLocation>
</comment>
<evidence type="ECO:0000313" key="8">
    <source>
        <dbReference type="Proteomes" id="UP000266497"/>
    </source>
</evidence>
<dbReference type="Proteomes" id="UP000266497">
    <property type="component" value="Unassembled WGS sequence"/>
</dbReference>
<dbReference type="PANTHER" id="PTHR30250:SF10">
    <property type="entry name" value="LIPOPOLYSACCHARIDE BIOSYNTHESIS PROTEIN WZXC"/>
    <property type="match status" value="1"/>
</dbReference>
<sequence>MPDSLKQKAAKGVLWSTIERFSVQGVQFLIMIVMARLLTPHDYGIIGMLAIFIAVAQSLIDSGFSQALIRKQNRTETDNNTVFYFNIVVSGLLYFILYISAPFVADFYNTPQLCPVMRVVCISIIFNSLAVVQRALLTIKIDFKTQAKAALTAAVTSGVVGITMAYHGFGVWSLVTQQLLNLGINTSLLWLLSKWRPRLIYSWQSFHELFAFGSKLLASGLLDTIYRNIYPIVIGKLFSASNLGHYTRAHQFSEFPSSNLTGIIQRVTYPVLCEIQNDDARLAGIYRKFLKLSAFIIFPLMIGLSSVSRPFISIMLGQQWEFCGQLLQIICFSMMWYPIHAINLNLLQVKGRSDLFLRLEIIKKILGVTVLCITAPFGLIVMCYGSILNSLVALVINTYYTGKLINVGFFKQMCDLLPTIVLCLVMFVLILMVNYFIPSDIVKLCVGVAIGMTFYILSSHIFKFSELTEILSLLKRKP</sequence>
<dbReference type="Pfam" id="PF13440">
    <property type="entry name" value="Polysacc_synt_3"/>
    <property type="match status" value="1"/>
</dbReference>
<comment type="caution">
    <text evidence="7">The sequence shown here is derived from an EMBL/GenBank/DDBJ whole genome shotgun (WGS) entry which is preliminary data.</text>
</comment>
<protein>
    <submittedName>
        <fullName evidence="7">Lipopolysaccharide biosynthesis protein</fullName>
    </submittedName>
</protein>
<comment type="similarity">
    <text evidence="2">Belongs to the polysaccharide synthase family.</text>
</comment>
<accession>A0A396F032</accession>
<keyword evidence="5" id="KW-1133">Transmembrane helix</keyword>
<evidence type="ECO:0000256" key="5">
    <source>
        <dbReference type="ARBA" id="ARBA00022989"/>
    </source>
</evidence>
<dbReference type="EMBL" id="QRUD01000060">
    <property type="protein sequence ID" value="RGR34926.1"/>
    <property type="molecule type" value="Genomic_DNA"/>
</dbReference>
<evidence type="ECO:0000256" key="4">
    <source>
        <dbReference type="ARBA" id="ARBA00022692"/>
    </source>
</evidence>
<evidence type="ECO:0000256" key="6">
    <source>
        <dbReference type="ARBA" id="ARBA00023136"/>
    </source>
</evidence>
<dbReference type="RefSeq" id="WP_007853041.1">
    <property type="nucleotide sequence ID" value="NZ_CAXSSN010000042.1"/>
</dbReference>
<reference evidence="7 8" key="1">
    <citation type="submission" date="2018-08" db="EMBL/GenBank/DDBJ databases">
        <title>A genome reference for cultivated species of the human gut microbiota.</title>
        <authorList>
            <person name="Zou Y."/>
            <person name="Xue W."/>
            <person name="Luo G."/>
        </authorList>
    </citation>
    <scope>NUCLEOTIDE SEQUENCE [LARGE SCALE GENOMIC DNA]</scope>
    <source>
        <strain evidence="7 8">AF25-30LB</strain>
    </source>
</reference>
<dbReference type="AlphaFoldDB" id="A0A396F032"/>
<keyword evidence="6" id="KW-0472">Membrane</keyword>